<protein>
    <submittedName>
        <fullName evidence="1">Uncharacterized protein</fullName>
    </submittedName>
</protein>
<evidence type="ECO:0000313" key="2">
    <source>
        <dbReference type="Proteomes" id="UP000249661"/>
    </source>
</evidence>
<sequence>MMLHDPAPANSPLPTSSQGEDPVDGIIYEYKCSAYAKKDYLLKTTASSALDCARQCAAQATTTGSQSCHAANWGPLNSECHLYGSGFQQKADTSGDWILLVRTDRAAQDCQSLIDQAVGTEKMDCQTKLNDKDLEKTTAVNTEKSACTKQVNNEKSACTKQSNDRKKYDYTKKKFTKGNWLLNPSSGELTARVG</sequence>
<organism evidence="1 2">
    <name type="scientific">Aspergillus aculeatinus CBS 121060</name>
    <dbReference type="NCBI Taxonomy" id="1448322"/>
    <lineage>
        <taxon>Eukaryota</taxon>
        <taxon>Fungi</taxon>
        <taxon>Dikarya</taxon>
        <taxon>Ascomycota</taxon>
        <taxon>Pezizomycotina</taxon>
        <taxon>Eurotiomycetes</taxon>
        <taxon>Eurotiomycetidae</taxon>
        <taxon>Eurotiales</taxon>
        <taxon>Aspergillaceae</taxon>
        <taxon>Aspergillus</taxon>
        <taxon>Aspergillus subgen. Circumdati</taxon>
    </lineage>
</organism>
<dbReference type="EMBL" id="KZ824944">
    <property type="protein sequence ID" value="RAH72394.1"/>
    <property type="molecule type" value="Genomic_DNA"/>
</dbReference>
<reference evidence="1" key="1">
    <citation type="submission" date="2018-02" db="EMBL/GenBank/DDBJ databases">
        <title>The genomes of Aspergillus section Nigri reveals drivers in fungal speciation.</title>
        <authorList>
            <consortium name="DOE Joint Genome Institute"/>
            <person name="Vesth T.C."/>
            <person name="Nybo J."/>
            <person name="Theobald S."/>
            <person name="Brandl J."/>
            <person name="Frisvad J.C."/>
            <person name="Nielsen K.F."/>
            <person name="Lyhne E.K."/>
            <person name="Kogle M.E."/>
            <person name="Kuo A."/>
            <person name="Riley R."/>
            <person name="Clum A."/>
            <person name="Nolan M."/>
            <person name="Lipzen A."/>
            <person name="Salamov A."/>
            <person name="Henrissat B."/>
            <person name="Wiebenga A."/>
            <person name="De vries R.P."/>
            <person name="Grigoriev I.V."/>
            <person name="Mortensen U.H."/>
            <person name="Andersen M.R."/>
            <person name="Baker S.E."/>
        </authorList>
    </citation>
    <scope>NUCLEOTIDE SEQUENCE</scope>
    <source>
        <strain evidence="1">CBS 121060</strain>
    </source>
</reference>
<name>A0ACD1HFM1_9EURO</name>
<evidence type="ECO:0000313" key="1">
    <source>
        <dbReference type="EMBL" id="RAH72394.1"/>
    </source>
</evidence>
<keyword evidence="2" id="KW-1185">Reference proteome</keyword>
<accession>A0ACD1HFM1</accession>
<proteinExistence type="predicted"/>
<gene>
    <name evidence="1" type="ORF">BO66DRAFT_447114</name>
</gene>
<dbReference type="Proteomes" id="UP000249661">
    <property type="component" value="Unassembled WGS sequence"/>
</dbReference>